<comment type="caution">
    <text evidence="1">The sequence shown here is derived from an EMBL/GenBank/DDBJ whole genome shotgun (WGS) entry which is preliminary data.</text>
</comment>
<gene>
    <name evidence="1" type="ORF">PQR01_39380</name>
</gene>
<sequence>MAALSYAEQVQQAYLAYYGRPADPAGQQYWVNQLTAANGNLNSIIDAFGNSAESTALYGGSSTAAQVNAIYQTLFGRAADVTGLNFYVNGIVNGQFTLASVALNIYNGATGTDATELAAKLGYADSFTAALSQSAAGEIAYSGNAAANNARAAVASVVDSTSQATATAALSTTIANIGTGAVSQTVTLTTSVDTLTGAAGGGNVFVGDDTGTNPTVSAADSINGGSGSNNTFKHYLAAAATTVLNPTLTNVQTLYINGGAAVTADLSKIAGVTNVQIDNLGGNATYTLKATEGLTVLNDNGATVRNVTAIYGATDTATSITLSGMGKAGTAGTLDVQGAALATLNLTSTGAANNVTLTNSVGTALSTVNVSGGTALTLTEGLTGVKTINASTDTGGVSIVDTATVNTTFAFTGGSGNDSLSITTASLDALAAGSQLNGGTGTDTLIISDAGVANAGTLSAAEYATLNATTNFEVLGLGGTNAITVDASKITAAFANHFAVSDTGVVTINKMVDGSTVDVTAALASDTFGAAVGSQTLNMNIGSSTTAGLNMSGSTETVTGFSTINVSSNGTNAAANQVVFANSDNAKFVVTGSNDLTMTVAAASATGDKIDASAFTGVFTLTDSGKGDVILTGSGTTTITELSAGTPTAGDTITLLSGHAKVDTLVLNAAGTQTDVVNNFVLNQDVIQGNTTALKVGAELSAVKGMVASSAYANAAAFVAAAQGVAATAAHDTVAWYDAANNNTWVASFNDTTAGHVHVVELVGQHGTSVSLTAAAGAVVIH</sequence>
<evidence type="ECO:0000313" key="1">
    <source>
        <dbReference type="EMBL" id="MFM0109280.1"/>
    </source>
</evidence>
<keyword evidence="2" id="KW-1185">Reference proteome</keyword>
<protein>
    <submittedName>
        <fullName evidence="1">DUF4214 domain-containing protein</fullName>
    </submittedName>
</protein>
<proteinExistence type="predicted"/>
<dbReference type="EMBL" id="JAQQDW010000192">
    <property type="protein sequence ID" value="MFM0109280.1"/>
    <property type="molecule type" value="Genomic_DNA"/>
</dbReference>
<organism evidence="1 2">
    <name type="scientific">Paraburkholderia rhynchosiae</name>
    <dbReference type="NCBI Taxonomy" id="487049"/>
    <lineage>
        <taxon>Bacteria</taxon>
        <taxon>Pseudomonadati</taxon>
        <taxon>Pseudomonadota</taxon>
        <taxon>Betaproteobacteria</taxon>
        <taxon>Burkholderiales</taxon>
        <taxon>Burkholderiaceae</taxon>
        <taxon>Paraburkholderia</taxon>
    </lineage>
</organism>
<evidence type="ECO:0000313" key="2">
    <source>
        <dbReference type="Proteomes" id="UP001629235"/>
    </source>
</evidence>
<reference evidence="1 2" key="1">
    <citation type="journal article" date="2024" name="Chem. Sci.">
        <title>Discovery of megapolipeptins by genome mining of a Burkholderiales bacteria collection.</title>
        <authorList>
            <person name="Paulo B.S."/>
            <person name="Recchia M.J.J."/>
            <person name="Lee S."/>
            <person name="Fergusson C.H."/>
            <person name="Romanowski S.B."/>
            <person name="Hernandez A."/>
            <person name="Krull N."/>
            <person name="Liu D.Y."/>
            <person name="Cavanagh H."/>
            <person name="Bos A."/>
            <person name="Gray C.A."/>
            <person name="Murphy B.T."/>
            <person name="Linington R.G."/>
            <person name="Eustaquio A.S."/>
        </authorList>
    </citation>
    <scope>NUCLEOTIDE SEQUENCE [LARGE SCALE GENOMIC DNA]</scope>
    <source>
        <strain evidence="1 2">RL18-126-BIB-B</strain>
    </source>
</reference>
<name>A0ACC7NP38_9BURK</name>
<dbReference type="Proteomes" id="UP001629235">
    <property type="component" value="Unassembled WGS sequence"/>
</dbReference>
<accession>A0ACC7NP38</accession>